<reference evidence="8 9" key="1">
    <citation type="journal article" date="2015" name="Genome Announc.">
        <title>Expanding the biotechnology potential of lactobacilli through comparative genomics of 213 strains and associated genera.</title>
        <authorList>
            <person name="Sun Z."/>
            <person name="Harris H.M."/>
            <person name="McCann A."/>
            <person name="Guo C."/>
            <person name="Argimon S."/>
            <person name="Zhang W."/>
            <person name="Yang X."/>
            <person name="Jeffery I.B."/>
            <person name="Cooney J.C."/>
            <person name="Kagawa T.F."/>
            <person name="Liu W."/>
            <person name="Song Y."/>
            <person name="Salvetti E."/>
            <person name="Wrobel A."/>
            <person name="Rasinkangas P."/>
            <person name="Parkhill J."/>
            <person name="Rea M.C."/>
            <person name="O'Sullivan O."/>
            <person name="Ritari J."/>
            <person name="Douillard F.P."/>
            <person name="Paul Ross R."/>
            <person name="Yang R."/>
            <person name="Briner A.E."/>
            <person name="Felis G.E."/>
            <person name="de Vos W.M."/>
            <person name="Barrangou R."/>
            <person name="Klaenhammer T.R."/>
            <person name="Caufield P.W."/>
            <person name="Cui Y."/>
            <person name="Zhang H."/>
            <person name="O'Toole P.W."/>
        </authorList>
    </citation>
    <scope>NUCLEOTIDE SEQUENCE [LARGE SCALE GENOMIC DNA]</scope>
    <source>
        <strain evidence="8 9">DSM 15945</strain>
    </source>
</reference>
<comment type="caution">
    <text evidence="8">The sequence shown here is derived from an EMBL/GenBank/DDBJ whole genome shotgun (WGS) entry which is preliminary data.</text>
</comment>
<dbReference type="InterPro" id="IPR051401">
    <property type="entry name" value="GtrA_CellWall_Glycosyl"/>
</dbReference>
<organism evidence="8 9">
    <name type="scientific">Lacticaseibacillus pantheris DSM 15945 = JCM 12539 = NBRC 106106</name>
    <dbReference type="NCBI Taxonomy" id="1423783"/>
    <lineage>
        <taxon>Bacteria</taxon>
        <taxon>Bacillati</taxon>
        <taxon>Bacillota</taxon>
        <taxon>Bacilli</taxon>
        <taxon>Lactobacillales</taxon>
        <taxon>Lactobacillaceae</taxon>
        <taxon>Lacticaseibacillus</taxon>
    </lineage>
</organism>
<comment type="subcellular location">
    <subcellularLocation>
        <location evidence="1">Membrane</location>
        <topology evidence="1">Multi-pass membrane protein</topology>
    </subcellularLocation>
</comment>
<dbReference type="STRING" id="1423783.FC50_GL001408"/>
<evidence type="ECO:0000256" key="1">
    <source>
        <dbReference type="ARBA" id="ARBA00004141"/>
    </source>
</evidence>
<dbReference type="InterPro" id="IPR007267">
    <property type="entry name" value="GtrA_DPMS_TM"/>
</dbReference>
<dbReference type="Proteomes" id="UP000051922">
    <property type="component" value="Unassembled WGS sequence"/>
</dbReference>
<feature type="transmembrane region" description="Helical" evidence="6">
    <location>
        <begin position="5"/>
        <end position="23"/>
    </location>
</feature>
<feature type="transmembrane region" description="Helical" evidence="6">
    <location>
        <begin position="69"/>
        <end position="91"/>
    </location>
</feature>
<keyword evidence="9" id="KW-1185">Reference proteome</keyword>
<evidence type="ECO:0000313" key="8">
    <source>
        <dbReference type="EMBL" id="KRL86001.1"/>
    </source>
</evidence>
<evidence type="ECO:0000313" key="9">
    <source>
        <dbReference type="Proteomes" id="UP000051922"/>
    </source>
</evidence>
<evidence type="ECO:0000256" key="2">
    <source>
        <dbReference type="ARBA" id="ARBA00009399"/>
    </source>
</evidence>
<sequence length="127" mass="14057">MALRYLVVGGLTTLINLVVYFVLTMWFGWSWFAANLVAWFLSVAFAYVTNKVAVFGSQFNSLGRALWEAVLFFGLRGASLLADTAILYVGLNLLHGGPVLVKIVDQVIVIVLNYVFSKAIFVHADHD</sequence>
<feature type="transmembrane region" description="Helical" evidence="6">
    <location>
        <begin position="103"/>
        <end position="121"/>
    </location>
</feature>
<evidence type="ECO:0000256" key="5">
    <source>
        <dbReference type="ARBA" id="ARBA00023136"/>
    </source>
</evidence>
<keyword evidence="4 6" id="KW-1133">Transmembrane helix</keyword>
<dbReference type="PATRIC" id="fig|1423783.4.peg.1449"/>
<feature type="transmembrane region" description="Helical" evidence="6">
    <location>
        <begin position="29"/>
        <end position="48"/>
    </location>
</feature>
<dbReference type="PANTHER" id="PTHR38459:SF5">
    <property type="entry name" value="CELL WALL TEICHOIC ACID GLYCOSYLATION PROTEIN GTCA"/>
    <property type="match status" value="1"/>
</dbReference>
<proteinExistence type="inferred from homology"/>
<dbReference type="AlphaFoldDB" id="A0A0R1TXQ4"/>
<accession>A0A0R1TXQ4</accession>
<protein>
    <recommendedName>
        <fullName evidence="7">GtrA/DPMS transmembrane domain-containing protein</fullName>
    </recommendedName>
</protein>
<dbReference type="PANTHER" id="PTHR38459">
    <property type="entry name" value="PROPHAGE BACTOPRENOL-LINKED GLUCOSE TRANSLOCASE HOMOLOG"/>
    <property type="match status" value="1"/>
</dbReference>
<dbReference type="GO" id="GO:0000271">
    <property type="term" value="P:polysaccharide biosynthetic process"/>
    <property type="evidence" value="ECO:0007669"/>
    <property type="project" value="InterPro"/>
</dbReference>
<comment type="similarity">
    <text evidence="2">Belongs to the GtrA family.</text>
</comment>
<feature type="domain" description="GtrA/DPMS transmembrane" evidence="7">
    <location>
        <begin position="4"/>
        <end position="120"/>
    </location>
</feature>
<dbReference type="GO" id="GO:0005886">
    <property type="term" value="C:plasma membrane"/>
    <property type="evidence" value="ECO:0007669"/>
    <property type="project" value="TreeGrafter"/>
</dbReference>
<keyword evidence="5 6" id="KW-0472">Membrane</keyword>
<evidence type="ECO:0000259" key="7">
    <source>
        <dbReference type="Pfam" id="PF04138"/>
    </source>
</evidence>
<dbReference type="Pfam" id="PF04138">
    <property type="entry name" value="GtrA_DPMS_TM"/>
    <property type="match status" value="1"/>
</dbReference>
<evidence type="ECO:0000256" key="3">
    <source>
        <dbReference type="ARBA" id="ARBA00022692"/>
    </source>
</evidence>
<gene>
    <name evidence="8" type="ORF">FC50_GL001408</name>
</gene>
<dbReference type="EMBL" id="AZFJ01000049">
    <property type="protein sequence ID" value="KRL86001.1"/>
    <property type="molecule type" value="Genomic_DNA"/>
</dbReference>
<keyword evidence="3 6" id="KW-0812">Transmembrane</keyword>
<evidence type="ECO:0000256" key="6">
    <source>
        <dbReference type="SAM" id="Phobius"/>
    </source>
</evidence>
<name>A0A0R1TXQ4_9LACO</name>
<evidence type="ECO:0000256" key="4">
    <source>
        <dbReference type="ARBA" id="ARBA00022989"/>
    </source>
</evidence>